<dbReference type="Proteomes" id="UP000523431">
    <property type="component" value="Unassembled WGS sequence"/>
</dbReference>
<evidence type="ECO:0000313" key="3">
    <source>
        <dbReference type="Proteomes" id="UP000523431"/>
    </source>
</evidence>
<reference evidence="3 4" key="1">
    <citation type="submission" date="2020-08" db="EMBL/GenBank/DDBJ databases">
        <title>Genomic Encyclopedia of Type Strains, Phase IV (KMG-V): Genome sequencing to study the core and pangenomes of soil and plant-associated prokaryotes.</title>
        <authorList>
            <person name="Whitman W."/>
        </authorList>
    </citation>
    <scope>NUCLEOTIDE SEQUENCE [LARGE SCALE GENOMIC DNA]</scope>
    <source>
        <strain evidence="1 4">SEMIA 471</strain>
        <strain evidence="2 3">SEMIA 489</strain>
    </source>
</reference>
<dbReference type="EMBL" id="JACIHU010000010">
    <property type="protein sequence ID" value="MBB4481824.1"/>
    <property type="molecule type" value="Genomic_DNA"/>
</dbReference>
<comment type="caution">
    <text evidence="2">The sequence shown here is derived from an EMBL/GenBank/DDBJ whole genome shotgun (WGS) entry which is preliminary data.</text>
</comment>
<evidence type="ECO:0000313" key="4">
    <source>
        <dbReference type="Proteomes" id="UP000557344"/>
    </source>
</evidence>
<evidence type="ECO:0000313" key="1">
    <source>
        <dbReference type="EMBL" id="MBB4481824.1"/>
    </source>
</evidence>
<accession>A0A7W6ZK74</accession>
<dbReference type="AlphaFoldDB" id="A0A7W6ZK74"/>
<gene>
    <name evidence="1" type="ORF">GGE46_004426</name>
    <name evidence="2" type="ORF">GGE57_004423</name>
</gene>
<organism evidence="2 3">
    <name type="scientific">Rhizobium etli</name>
    <dbReference type="NCBI Taxonomy" id="29449"/>
    <lineage>
        <taxon>Bacteria</taxon>
        <taxon>Pseudomonadati</taxon>
        <taxon>Pseudomonadota</taxon>
        <taxon>Alphaproteobacteria</taxon>
        <taxon>Hyphomicrobiales</taxon>
        <taxon>Rhizobiaceae</taxon>
        <taxon>Rhizobium/Agrobacterium group</taxon>
        <taxon>Rhizobium</taxon>
    </lineage>
</organism>
<protein>
    <submittedName>
        <fullName evidence="2">Uncharacterized protein</fullName>
    </submittedName>
</protein>
<dbReference type="EMBL" id="JACIID010000010">
    <property type="protein sequence ID" value="MBB4537653.1"/>
    <property type="molecule type" value="Genomic_DNA"/>
</dbReference>
<name>A0A7W6ZK74_RHIET</name>
<sequence length="82" mass="9233">MLDIIIRSALAIVGRTERLIEAARRLLDGDDLDEAEVDELDREIARLRDVIFGMDEAVRSLALTVECWPQAAHAHALEKTLH</sequence>
<dbReference type="RefSeq" id="WP_183843425.1">
    <property type="nucleotide sequence ID" value="NZ_JACIHU010000010.1"/>
</dbReference>
<evidence type="ECO:0000313" key="2">
    <source>
        <dbReference type="EMBL" id="MBB4537653.1"/>
    </source>
</evidence>
<proteinExistence type="predicted"/>
<dbReference type="Proteomes" id="UP000557344">
    <property type="component" value="Unassembled WGS sequence"/>
</dbReference>